<keyword evidence="7" id="KW-1185">Reference proteome</keyword>
<dbReference type="PANTHER" id="PTHR42738">
    <property type="entry name" value="HYDROXYMETHYLGLUTARYL-COA LYASE"/>
    <property type="match status" value="1"/>
</dbReference>
<dbReference type="Gene3D" id="3.20.20.70">
    <property type="entry name" value="Aldolase class I"/>
    <property type="match status" value="1"/>
</dbReference>
<dbReference type="NCBIfam" id="NF004283">
    <property type="entry name" value="PRK05692.1"/>
    <property type="match status" value="1"/>
</dbReference>
<dbReference type="GO" id="GO:0046951">
    <property type="term" value="P:ketone body biosynthetic process"/>
    <property type="evidence" value="ECO:0007669"/>
    <property type="project" value="TreeGrafter"/>
</dbReference>
<evidence type="ECO:0000256" key="1">
    <source>
        <dbReference type="ARBA" id="ARBA00009405"/>
    </source>
</evidence>
<sequence>MRKQVTMTEVVTRDGFQIEPGFIETEYKISLIRRLIEAGVKRLEVTSFVHPIYVPQMKDAEAVMCGLSDRPNDVTFCTLALNEKGVERAIAAGTDEINFTFSVSETHNRKNSRRSVSESLDNIRFLIRRAEEEKIPINVGIATSFGCPFEGIYKPERVIPLIERLTDWGINSIILADTTGMAHPLQVKETCQQVLKQFPNLTLHLHLHNTRGMGAANVMAGLEAGVTRFDSSLAGIGGCPFAPGASGNICTEDIVHMLELMGYETEMNIDKLITLAKELEGKLEKTLPGQIMKAGKSSDLHSNEWQPAR</sequence>
<proteinExistence type="inferred from homology"/>
<dbReference type="GO" id="GO:0004419">
    <property type="term" value="F:hydroxymethylglutaryl-CoA lyase activity"/>
    <property type="evidence" value="ECO:0007669"/>
    <property type="project" value="TreeGrafter"/>
</dbReference>
<protein>
    <submittedName>
        <fullName evidence="6">Hydroxymethylglutaryl-CoA lyase</fullName>
    </submittedName>
</protein>
<dbReference type="PROSITE" id="PS50991">
    <property type="entry name" value="PYR_CT"/>
    <property type="match status" value="1"/>
</dbReference>
<evidence type="ECO:0000256" key="4">
    <source>
        <dbReference type="SAM" id="MobiDB-lite"/>
    </source>
</evidence>
<dbReference type="Pfam" id="PF00682">
    <property type="entry name" value="HMGL-like"/>
    <property type="match status" value="1"/>
</dbReference>
<name>A0A6L3V5Y5_9BACI</name>
<dbReference type="EMBL" id="WBOS01000013">
    <property type="protein sequence ID" value="KAB2330832.1"/>
    <property type="molecule type" value="Genomic_DNA"/>
</dbReference>
<organism evidence="6 7">
    <name type="scientific">Cytobacillus depressus</name>
    <dbReference type="NCBI Taxonomy" id="1602942"/>
    <lineage>
        <taxon>Bacteria</taxon>
        <taxon>Bacillati</taxon>
        <taxon>Bacillota</taxon>
        <taxon>Bacilli</taxon>
        <taxon>Bacillales</taxon>
        <taxon>Bacillaceae</taxon>
        <taxon>Cytobacillus</taxon>
    </lineage>
</organism>
<dbReference type="OrthoDB" id="9784013at2"/>
<dbReference type="GO" id="GO:0046872">
    <property type="term" value="F:metal ion binding"/>
    <property type="evidence" value="ECO:0007669"/>
    <property type="project" value="UniProtKB-KW"/>
</dbReference>
<dbReference type="FunFam" id="3.20.20.70:FF:000071">
    <property type="entry name" value="Hydroxymethylglutaryl-CoA lyase"/>
    <property type="match status" value="1"/>
</dbReference>
<feature type="region of interest" description="Disordered" evidence="4">
    <location>
        <begin position="290"/>
        <end position="309"/>
    </location>
</feature>
<comment type="caution">
    <text evidence="6">The sequence shown here is derived from an EMBL/GenBank/DDBJ whole genome shotgun (WGS) entry which is preliminary data.</text>
</comment>
<dbReference type="SUPFAM" id="SSF51569">
    <property type="entry name" value="Aldolase"/>
    <property type="match status" value="1"/>
</dbReference>
<dbReference type="InterPro" id="IPR043594">
    <property type="entry name" value="HMGL"/>
</dbReference>
<comment type="similarity">
    <text evidence="1">Belongs to the HMG-CoA lyase family.</text>
</comment>
<feature type="domain" description="Pyruvate carboxyltransferase" evidence="5">
    <location>
        <begin position="5"/>
        <end position="273"/>
    </location>
</feature>
<evidence type="ECO:0000313" key="6">
    <source>
        <dbReference type="EMBL" id="KAB2330832.1"/>
    </source>
</evidence>
<evidence type="ECO:0000313" key="7">
    <source>
        <dbReference type="Proteomes" id="UP000481030"/>
    </source>
</evidence>
<dbReference type="RefSeq" id="WP_151536431.1">
    <property type="nucleotide sequence ID" value="NZ_WBOS01000013.1"/>
</dbReference>
<gene>
    <name evidence="6" type="ORF">F7731_19325</name>
</gene>
<evidence type="ECO:0000256" key="3">
    <source>
        <dbReference type="ARBA" id="ARBA00023239"/>
    </source>
</evidence>
<dbReference type="Proteomes" id="UP000481030">
    <property type="component" value="Unassembled WGS sequence"/>
</dbReference>
<dbReference type="InterPro" id="IPR000891">
    <property type="entry name" value="PYR_CT"/>
</dbReference>
<dbReference type="AlphaFoldDB" id="A0A6L3V5Y5"/>
<dbReference type="PANTHER" id="PTHR42738:SF7">
    <property type="entry name" value="HYDROXYMETHYLGLUTARYL-COA LYASE"/>
    <property type="match status" value="1"/>
</dbReference>
<accession>A0A6L3V5Y5</accession>
<keyword evidence="2" id="KW-0479">Metal-binding</keyword>
<evidence type="ECO:0000256" key="2">
    <source>
        <dbReference type="ARBA" id="ARBA00022723"/>
    </source>
</evidence>
<dbReference type="GO" id="GO:0006552">
    <property type="term" value="P:L-leucine catabolic process"/>
    <property type="evidence" value="ECO:0007669"/>
    <property type="project" value="TreeGrafter"/>
</dbReference>
<dbReference type="CDD" id="cd07938">
    <property type="entry name" value="DRE_TIM_HMGL"/>
    <property type="match status" value="1"/>
</dbReference>
<evidence type="ECO:0000259" key="5">
    <source>
        <dbReference type="PROSITE" id="PS50991"/>
    </source>
</evidence>
<keyword evidence="3 6" id="KW-0456">Lyase</keyword>
<reference evidence="6 7" key="1">
    <citation type="journal article" date="2016" name="Antonie Van Leeuwenhoek">
        <title>Bacillus depressus sp. nov., isolated from soil of a sunflower field.</title>
        <authorList>
            <person name="Wei X."/>
            <person name="Xin D."/>
            <person name="Xin Y."/>
            <person name="Zhang H."/>
            <person name="Wang T."/>
            <person name="Zhang J."/>
        </authorList>
    </citation>
    <scope>NUCLEOTIDE SEQUENCE [LARGE SCALE GENOMIC DNA]</scope>
    <source>
        <strain evidence="6 7">BZ1</strain>
    </source>
</reference>
<dbReference type="InterPro" id="IPR013785">
    <property type="entry name" value="Aldolase_TIM"/>
</dbReference>